<proteinExistence type="predicted"/>
<gene>
    <name evidence="1" type="ORF">BJ138DRAFT_1172069</name>
</gene>
<keyword evidence="2" id="KW-1185">Reference proteome</keyword>
<reference evidence="1" key="1">
    <citation type="journal article" date="2021" name="New Phytol.">
        <title>Evolutionary innovations through gain and loss of genes in the ectomycorrhizal Boletales.</title>
        <authorList>
            <person name="Wu G."/>
            <person name="Miyauchi S."/>
            <person name="Morin E."/>
            <person name="Kuo A."/>
            <person name="Drula E."/>
            <person name="Varga T."/>
            <person name="Kohler A."/>
            <person name="Feng B."/>
            <person name="Cao Y."/>
            <person name="Lipzen A."/>
            <person name="Daum C."/>
            <person name="Hundley H."/>
            <person name="Pangilinan J."/>
            <person name="Johnson J."/>
            <person name="Barry K."/>
            <person name="LaButti K."/>
            <person name="Ng V."/>
            <person name="Ahrendt S."/>
            <person name="Min B."/>
            <person name="Choi I.G."/>
            <person name="Park H."/>
            <person name="Plett J.M."/>
            <person name="Magnuson J."/>
            <person name="Spatafora J.W."/>
            <person name="Nagy L.G."/>
            <person name="Henrissat B."/>
            <person name="Grigoriev I.V."/>
            <person name="Yang Z.L."/>
            <person name="Xu J."/>
            <person name="Martin F.M."/>
        </authorList>
    </citation>
    <scope>NUCLEOTIDE SEQUENCE</scope>
    <source>
        <strain evidence="1">ATCC 28755</strain>
    </source>
</reference>
<evidence type="ECO:0000313" key="1">
    <source>
        <dbReference type="EMBL" id="KAH7912249.1"/>
    </source>
</evidence>
<accession>A0ACB8AFV7</accession>
<comment type="caution">
    <text evidence="1">The sequence shown here is derived from an EMBL/GenBank/DDBJ whole genome shotgun (WGS) entry which is preliminary data.</text>
</comment>
<evidence type="ECO:0000313" key="2">
    <source>
        <dbReference type="Proteomes" id="UP000790377"/>
    </source>
</evidence>
<organism evidence="1 2">
    <name type="scientific">Hygrophoropsis aurantiaca</name>
    <dbReference type="NCBI Taxonomy" id="72124"/>
    <lineage>
        <taxon>Eukaryota</taxon>
        <taxon>Fungi</taxon>
        <taxon>Dikarya</taxon>
        <taxon>Basidiomycota</taxon>
        <taxon>Agaricomycotina</taxon>
        <taxon>Agaricomycetes</taxon>
        <taxon>Agaricomycetidae</taxon>
        <taxon>Boletales</taxon>
        <taxon>Coniophorineae</taxon>
        <taxon>Hygrophoropsidaceae</taxon>
        <taxon>Hygrophoropsis</taxon>
    </lineage>
</organism>
<keyword evidence="1" id="KW-0378">Hydrolase</keyword>
<name>A0ACB8AFV7_9AGAM</name>
<dbReference type="EMBL" id="MU267656">
    <property type="protein sequence ID" value="KAH7912249.1"/>
    <property type="molecule type" value="Genomic_DNA"/>
</dbReference>
<dbReference type="Proteomes" id="UP000790377">
    <property type="component" value="Unassembled WGS sequence"/>
</dbReference>
<protein>
    <submittedName>
        <fullName evidence="1">Hydroxyacylglutathione hydrolase</fullName>
    </submittedName>
</protein>
<sequence length="274" mass="30012">MKIVPVPVVYDSNYAYLIIDEASNKAAVVDPLELHKVKEAASREQVTIIACLTTHWHGDHSGGNKQFREEYPNAPIYGGRGKNGQGQHPDLTHVTHHVGDKDELKIGESIVVKCLATPCHTEDSICYNVSDEAKPSQAPAVFTGDTLFQGGCGRFNDGGTGAEMDAALKKLGALDDSTLVYNGHEYTGGNLAFAKSIDPDSPGTKKLAKFVEENRDNTTGKSTIGDEKEWNVFMRLNTDAVRGLWDRSKTGIAGSDKEDQIMSKLREMKNNFRR</sequence>